<evidence type="ECO:0000256" key="11">
    <source>
        <dbReference type="RuleBase" id="RU000363"/>
    </source>
</evidence>
<dbReference type="PRINTS" id="PR00080">
    <property type="entry name" value="SDRFAMILY"/>
</dbReference>
<dbReference type="PROSITE" id="PS00061">
    <property type="entry name" value="ADH_SHORT"/>
    <property type="match status" value="1"/>
</dbReference>
<evidence type="ECO:0000256" key="5">
    <source>
        <dbReference type="ARBA" id="ARBA00044059"/>
    </source>
</evidence>
<dbReference type="InterPro" id="IPR020904">
    <property type="entry name" value="Sc_DH/Rdtase_CS"/>
</dbReference>
<proteinExistence type="inferred from homology"/>
<dbReference type="SUPFAM" id="SSF51735">
    <property type="entry name" value="NAD(P)-binding Rossmann-fold domains"/>
    <property type="match status" value="1"/>
</dbReference>
<dbReference type="Gene3D" id="3.40.50.720">
    <property type="entry name" value="NAD(P)-binding Rossmann-like Domain"/>
    <property type="match status" value="1"/>
</dbReference>
<dbReference type="PRINTS" id="PR00081">
    <property type="entry name" value="GDHRDH"/>
</dbReference>
<evidence type="ECO:0000256" key="2">
    <source>
        <dbReference type="ARBA" id="ARBA00023002"/>
    </source>
</evidence>
<evidence type="ECO:0000256" key="3">
    <source>
        <dbReference type="ARBA" id="ARBA00043812"/>
    </source>
</evidence>
<dbReference type="PANTHER" id="PTHR43086">
    <property type="entry name" value="VERY-LONG-CHAIN 3-OXOOACYL-COA REDUCTASE"/>
    <property type="match status" value="1"/>
</dbReference>
<dbReference type="EC" id="1.1.1.381" evidence="5"/>
<gene>
    <name evidence="13" type="ORF">FHR80_002559</name>
</gene>
<sequence length="256" mass="27043">MSTTSRPLAVVTGASSGIGEQFARRYAREGFDLLVVARSGATLQALAQELTREHGTTVEVHVADLADPADVASLSDRLTSGLPRLDHLVNCAGVAPEGDLARTDEKTVRHLVEVNVVALTLLTRAAVVRMRDAGAGTIVNIASGAAYQPMPHLAAYGASKSYVLMFTEAVAEENRAHGLRILSVAPGDTETPMNPGAGKNKRTPAQVVDTAFAALRGSAPSVVDGRANSVTATVSTRLLPRRLRLRVAERMMRDKA</sequence>
<reference evidence="13 14" key="2">
    <citation type="submission" date="2020-08" db="EMBL/GenBank/DDBJ databases">
        <authorList>
            <person name="Partida-Martinez L."/>
            <person name="Huntemann M."/>
            <person name="Clum A."/>
            <person name="Wang J."/>
            <person name="Palaniappan K."/>
            <person name="Ritter S."/>
            <person name="Chen I.-M."/>
            <person name="Stamatis D."/>
            <person name="Reddy T."/>
            <person name="O'Malley R."/>
            <person name="Daum C."/>
            <person name="Shapiro N."/>
            <person name="Ivanova N."/>
            <person name="Kyrpides N."/>
            <person name="Woyke T."/>
        </authorList>
    </citation>
    <scope>NUCLEOTIDE SEQUENCE [LARGE SCALE GENOMIC DNA]</scope>
    <source>
        <strain evidence="13 14">RAS26</strain>
    </source>
</reference>
<dbReference type="Proteomes" id="UP000518206">
    <property type="component" value="Unassembled WGS sequence"/>
</dbReference>
<evidence type="ECO:0000259" key="12">
    <source>
        <dbReference type="SMART" id="SM00822"/>
    </source>
</evidence>
<evidence type="ECO:0000256" key="10">
    <source>
        <dbReference type="ARBA" id="ARBA00047274"/>
    </source>
</evidence>
<accession>A0A7W4YC10</accession>
<dbReference type="PIRSF" id="PIRSF000126">
    <property type="entry name" value="11-beta-HSD1"/>
    <property type="match status" value="1"/>
</dbReference>
<comment type="similarity">
    <text evidence="1 11">Belongs to the short-chain dehydrogenases/reductases (SDR) family.</text>
</comment>
<dbReference type="InterPro" id="IPR036291">
    <property type="entry name" value="NAD(P)-bd_dom_sf"/>
</dbReference>
<evidence type="ECO:0000313" key="13">
    <source>
        <dbReference type="EMBL" id="MBB2923634.1"/>
    </source>
</evidence>
<evidence type="ECO:0000256" key="6">
    <source>
        <dbReference type="ARBA" id="ARBA00044065"/>
    </source>
</evidence>
<dbReference type="CDD" id="cd05233">
    <property type="entry name" value="SDR_c"/>
    <property type="match status" value="1"/>
</dbReference>
<dbReference type="InterPro" id="IPR002347">
    <property type="entry name" value="SDR_fam"/>
</dbReference>
<protein>
    <recommendedName>
        <fullName evidence="6">NADP-dependent 3-hydroxy acid dehydrogenase YdfG</fullName>
        <ecNumber evidence="4">1.1.1.298</ecNumber>
        <ecNumber evidence="5">1.1.1.381</ecNumber>
    </recommendedName>
    <alternativeName>
        <fullName evidence="8">L-allo-threonine dehydrogenase</fullName>
    </alternativeName>
    <alternativeName>
        <fullName evidence="7">Malonic semialdehyde reductase</fullName>
    </alternativeName>
</protein>
<comment type="catalytic activity">
    <reaction evidence="10">
        <text>3-hydroxypropanoate + NADP(+) = 3-oxopropanoate + NADPH + H(+)</text>
        <dbReference type="Rhea" id="RHEA:26438"/>
        <dbReference type="ChEBI" id="CHEBI:15378"/>
        <dbReference type="ChEBI" id="CHEBI:16510"/>
        <dbReference type="ChEBI" id="CHEBI:33190"/>
        <dbReference type="ChEBI" id="CHEBI:57783"/>
        <dbReference type="ChEBI" id="CHEBI:58349"/>
        <dbReference type="EC" id="1.1.1.298"/>
    </reaction>
</comment>
<comment type="catalytic activity">
    <reaction evidence="3">
        <text>L-allo-threonine + NADP(+) = aminoacetone + CO2 + NADPH</text>
        <dbReference type="Rhea" id="RHEA:43524"/>
        <dbReference type="ChEBI" id="CHEBI:16526"/>
        <dbReference type="ChEBI" id="CHEBI:57783"/>
        <dbReference type="ChEBI" id="CHEBI:58320"/>
        <dbReference type="ChEBI" id="CHEBI:58349"/>
        <dbReference type="ChEBI" id="CHEBI:58585"/>
        <dbReference type="EC" id="1.1.1.381"/>
    </reaction>
</comment>
<evidence type="ECO:0000313" key="14">
    <source>
        <dbReference type="Proteomes" id="UP000518206"/>
    </source>
</evidence>
<keyword evidence="2" id="KW-0560">Oxidoreductase</keyword>
<name>A0A7W4YC10_9CELL</name>
<dbReference type="Pfam" id="PF00106">
    <property type="entry name" value="adh_short"/>
    <property type="match status" value="1"/>
</dbReference>
<evidence type="ECO:0000256" key="8">
    <source>
        <dbReference type="ARBA" id="ARBA00044349"/>
    </source>
</evidence>
<dbReference type="EMBL" id="JACHVX010000003">
    <property type="protein sequence ID" value="MBB2923634.1"/>
    <property type="molecule type" value="Genomic_DNA"/>
</dbReference>
<dbReference type="InterPro" id="IPR057326">
    <property type="entry name" value="KR_dom"/>
</dbReference>
<evidence type="ECO:0000256" key="7">
    <source>
        <dbReference type="ARBA" id="ARBA00044271"/>
    </source>
</evidence>
<evidence type="ECO:0000256" key="1">
    <source>
        <dbReference type="ARBA" id="ARBA00006484"/>
    </source>
</evidence>
<organism evidence="13 14">
    <name type="scientific">Cellulomonas cellasea</name>
    <dbReference type="NCBI Taxonomy" id="43670"/>
    <lineage>
        <taxon>Bacteria</taxon>
        <taxon>Bacillati</taxon>
        <taxon>Actinomycetota</taxon>
        <taxon>Actinomycetes</taxon>
        <taxon>Micrococcales</taxon>
        <taxon>Cellulomonadaceae</taxon>
        <taxon>Cellulomonas</taxon>
    </lineage>
</organism>
<dbReference type="EC" id="1.1.1.298" evidence="4"/>
<comment type="function">
    <text evidence="9">NADP-dependent dehydrogenase with broad substrate specificity acting on 3-hydroxy acids. Catalyzes the NADP-dependent oxidation of L-allo-threonine to L-2-amino-3-keto-butyrate, which is spontaneously decarboxylated into aminoacetone. Also acts on D-threonine, L-serine, D-serine, D-3-hydroxyisobutyrate, L-3-hydroxyisobutyrate, D-glycerate and L-glycerate. Able to catalyze the reduction of the malonic semialdehyde to 3-hydroxypropionic acid. YdfG is apparently supplementing RutE, the presumed malonic semialdehyde reductase involved in pyrimidine degradation since both are able to detoxify malonic semialdehyde.</text>
</comment>
<reference evidence="13 14" key="1">
    <citation type="submission" date="2020-08" db="EMBL/GenBank/DDBJ databases">
        <title>The Agave Microbiome: Exploring the role of microbial communities in plant adaptations to desert environments.</title>
        <authorList>
            <person name="Partida-Martinez L.P."/>
        </authorList>
    </citation>
    <scope>NUCLEOTIDE SEQUENCE [LARGE SCALE GENOMIC DNA]</scope>
    <source>
        <strain evidence="13 14">RAS26</strain>
    </source>
</reference>
<dbReference type="SMART" id="SM00822">
    <property type="entry name" value="PKS_KR"/>
    <property type="match status" value="1"/>
</dbReference>
<dbReference type="RefSeq" id="WP_183296444.1">
    <property type="nucleotide sequence ID" value="NZ_JACHVX010000003.1"/>
</dbReference>
<evidence type="ECO:0000256" key="4">
    <source>
        <dbReference type="ARBA" id="ARBA00044050"/>
    </source>
</evidence>
<dbReference type="PANTHER" id="PTHR43086:SF3">
    <property type="entry name" value="NADP-DEPENDENT 3-HYDROXY ACID DEHYDROGENASE YDFG"/>
    <property type="match status" value="1"/>
</dbReference>
<feature type="domain" description="Ketoreductase" evidence="12">
    <location>
        <begin position="7"/>
        <end position="189"/>
    </location>
</feature>
<dbReference type="GO" id="GO:0035527">
    <property type="term" value="F:3-hydroxypropionate dehydrogenase (NADP+) activity"/>
    <property type="evidence" value="ECO:0007669"/>
    <property type="project" value="UniProtKB-EC"/>
</dbReference>
<comment type="caution">
    <text evidence="13">The sequence shown here is derived from an EMBL/GenBank/DDBJ whole genome shotgun (WGS) entry which is preliminary data.</text>
</comment>
<evidence type="ECO:0000256" key="9">
    <source>
        <dbReference type="ARBA" id="ARBA00045650"/>
    </source>
</evidence>
<dbReference type="AlphaFoldDB" id="A0A7W4YC10"/>